<proteinExistence type="predicted"/>
<dbReference type="EMBL" id="DS113471">
    <property type="protein sequence ID" value="EAY04599.1"/>
    <property type="molecule type" value="Genomic_DNA"/>
</dbReference>
<keyword evidence="6" id="KW-0862">Zinc</keyword>
<comment type="cofactor">
    <cofactor evidence="1">
        <name>Zn(2+)</name>
        <dbReference type="ChEBI" id="CHEBI:29105"/>
    </cofactor>
</comment>
<dbReference type="FunCoup" id="A2ES04">
    <property type="interactions" value="883"/>
</dbReference>
<feature type="domain" description="Peptidase M16 C-terminal" evidence="10">
    <location>
        <begin position="171"/>
        <end position="312"/>
    </location>
</feature>
<evidence type="ECO:0000256" key="6">
    <source>
        <dbReference type="ARBA" id="ARBA00022833"/>
    </source>
</evidence>
<dbReference type="MEROPS" id="M16.015"/>
<evidence type="ECO:0000313" key="12">
    <source>
        <dbReference type="Proteomes" id="UP000001542"/>
    </source>
</evidence>
<dbReference type="GO" id="GO:0005739">
    <property type="term" value="C:mitochondrion"/>
    <property type="evidence" value="ECO:0000318"/>
    <property type="project" value="GO_Central"/>
</dbReference>
<dbReference type="PANTHER" id="PTHR11851">
    <property type="entry name" value="METALLOPROTEASE"/>
    <property type="match status" value="1"/>
</dbReference>
<dbReference type="InterPro" id="IPR011765">
    <property type="entry name" value="Pept_M16_N"/>
</dbReference>
<dbReference type="InterPro" id="IPR007863">
    <property type="entry name" value="Peptidase_M16_C"/>
</dbReference>
<keyword evidence="4" id="KW-0479">Metal-binding</keyword>
<accession>A2ES04</accession>
<dbReference type="eggNOG" id="KOG0960">
    <property type="taxonomic scope" value="Eukaryota"/>
</dbReference>
<dbReference type="SMR" id="A2ES04"/>
<dbReference type="GO" id="GO:0046872">
    <property type="term" value="F:metal ion binding"/>
    <property type="evidence" value="ECO:0007669"/>
    <property type="project" value="UniProtKB-KW"/>
</dbReference>
<reference evidence="11" key="1">
    <citation type="submission" date="2006-10" db="EMBL/GenBank/DDBJ databases">
        <authorList>
            <person name="Amadeo P."/>
            <person name="Zhao Q."/>
            <person name="Wortman J."/>
            <person name="Fraser-Liggett C."/>
            <person name="Carlton J."/>
        </authorList>
    </citation>
    <scope>NUCLEOTIDE SEQUENCE</scope>
    <source>
        <strain evidence="11">G3</strain>
    </source>
</reference>
<name>A2ES04_TRIV3</name>
<dbReference type="Pfam" id="PF00675">
    <property type="entry name" value="Peptidase_M16"/>
    <property type="match status" value="1"/>
</dbReference>
<comment type="subcellular location">
    <subcellularLocation>
        <location evidence="2">Mitochondrion</location>
    </subcellularLocation>
</comment>
<evidence type="ECO:0000259" key="9">
    <source>
        <dbReference type="Pfam" id="PF00675"/>
    </source>
</evidence>
<evidence type="ECO:0000256" key="7">
    <source>
        <dbReference type="ARBA" id="ARBA00023049"/>
    </source>
</evidence>
<sequence>MSIISRYAVPQISKLSNGVRVATIPVIGEATTLGYWIKSGSMYENASNSGVSHYLEHVIFRGNEKYPQRKLEQLAEYEGINLMASTSRVTTNFNATISNDKLDVATDVLSQLVLNPRIKKSIVDNERDTILAEEYEVSQDINEVIWDKLHEISFKTSIGFPILGSHQSIQKITTEMVQSQHSNFFNQDNLYFVAVTSLPHDVILKSVEKATQFLKPLASHPKLASDNDLHVQKFEPNQKQYLLPQLGDNAFVAIGFEAPPLDSPLYIPSQIVKSVIGSKEKYSVSPLIENTNIRTLNSYSFPYGNSGLTAFFGNESINNLNGWVNTIFQSIGTIFSNENIEGSLNVGRLCVKSQLARGLSSTRTIADELGNNLLLRNEYMSLGKWDELLNATNINNIKEYFDKYILEKNASMVIISGKQ</sequence>
<dbReference type="InterPro" id="IPR011249">
    <property type="entry name" value="Metalloenz_LuxS/M16"/>
</dbReference>
<keyword evidence="8" id="KW-0496">Mitochondrion</keyword>
<evidence type="ECO:0000256" key="4">
    <source>
        <dbReference type="ARBA" id="ARBA00022723"/>
    </source>
</evidence>
<evidence type="ECO:0000256" key="1">
    <source>
        <dbReference type="ARBA" id="ARBA00001947"/>
    </source>
</evidence>
<evidence type="ECO:0000259" key="10">
    <source>
        <dbReference type="Pfam" id="PF05193"/>
    </source>
</evidence>
<evidence type="ECO:0000256" key="3">
    <source>
        <dbReference type="ARBA" id="ARBA00022670"/>
    </source>
</evidence>
<dbReference type="InterPro" id="IPR050361">
    <property type="entry name" value="MPP/UQCRC_Complex"/>
</dbReference>
<evidence type="ECO:0000313" key="11">
    <source>
        <dbReference type="EMBL" id="EAY04599.1"/>
    </source>
</evidence>
<feature type="domain" description="Peptidase M16 N-terminal" evidence="9">
    <location>
        <begin position="29"/>
        <end position="163"/>
    </location>
</feature>
<keyword evidence="3" id="KW-0645">Protease</keyword>
<dbReference type="STRING" id="5722.A2ES04"/>
<dbReference type="InParanoid" id="A2ES04"/>
<dbReference type="OrthoDB" id="10251424at2759"/>
<dbReference type="PANTHER" id="PTHR11851:SF149">
    <property type="entry name" value="GH01077P"/>
    <property type="match status" value="1"/>
</dbReference>
<evidence type="ECO:0000256" key="5">
    <source>
        <dbReference type="ARBA" id="ARBA00022801"/>
    </source>
</evidence>
<dbReference type="GO" id="GO:0006508">
    <property type="term" value="P:proteolysis"/>
    <property type="evidence" value="ECO:0007669"/>
    <property type="project" value="UniProtKB-KW"/>
</dbReference>
<dbReference type="Proteomes" id="UP000001542">
    <property type="component" value="Unassembled WGS sequence"/>
</dbReference>
<reference evidence="11" key="2">
    <citation type="journal article" date="2007" name="Science">
        <title>Draft genome sequence of the sexually transmitted pathogen Trichomonas vaginalis.</title>
        <authorList>
            <person name="Carlton J.M."/>
            <person name="Hirt R.P."/>
            <person name="Silva J.C."/>
            <person name="Delcher A.L."/>
            <person name="Schatz M."/>
            <person name="Zhao Q."/>
            <person name="Wortman J.R."/>
            <person name="Bidwell S.L."/>
            <person name="Alsmark U.C.M."/>
            <person name="Besteiro S."/>
            <person name="Sicheritz-Ponten T."/>
            <person name="Noel C.J."/>
            <person name="Dacks J.B."/>
            <person name="Foster P.G."/>
            <person name="Simillion C."/>
            <person name="Van de Peer Y."/>
            <person name="Miranda-Saavedra D."/>
            <person name="Barton G.J."/>
            <person name="Westrop G.D."/>
            <person name="Mueller S."/>
            <person name="Dessi D."/>
            <person name="Fiori P.L."/>
            <person name="Ren Q."/>
            <person name="Paulsen I."/>
            <person name="Zhang H."/>
            <person name="Bastida-Corcuera F.D."/>
            <person name="Simoes-Barbosa A."/>
            <person name="Brown M.T."/>
            <person name="Hayes R.D."/>
            <person name="Mukherjee M."/>
            <person name="Okumura C.Y."/>
            <person name="Schneider R."/>
            <person name="Smith A.J."/>
            <person name="Vanacova S."/>
            <person name="Villalvazo M."/>
            <person name="Haas B.J."/>
            <person name="Pertea M."/>
            <person name="Feldblyum T.V."/>
            <person name="Utterback T.R."/>
            <person name="Shu C.L."/>
            <person name="Osoegawa K."/>
            <person name="de Jong P.J."/>
            <person name="Hrdy I."/>
            <person name="Horvathova L."/>
            <person name="Zubacova Z."/>
            <person name="Dolezal P."/>
            <person name="Malik S.B."/>
            <person name="Logsdon J.M. Jr."/>
            <person name="Henze K."/>
            <person name="Gupta A."/>
            <person name="Wang C.C."/>
            <person name="Dunne R.L."/>
            <person name="Upcroft J.A."/>
            <person name="Upcroft P."/>
            <person name="White O."/>
            <person name="Salzberg S.L."/>
            <person name="Tang P."/>
            <person name="Chiu C.-H."/>
            <person name="Lee Y.-S."/>
            <person name="Embley T.M."/>
            <person name="Coombs G.H."/>
            <person name="Mottram J.C."/>
            <person name="Tachezy J."/>
            <person name="Fraser-Liggett C.M."/>
            <person name="Johnson P.J."/>
        </authorList>
    </citation>
    <scope>NUCLEOTIDE SEQUENCE [LARGE SCALE GENOMIC DNA]</scope>
    <source>
        <strain evidence="11">G3</strain>
    </source>
</reference>
<dbReference type="VEuPathDB" id="TrichDB:TVAG_233350"/>
<dbReference type="RefSeq" id="XP_001316822.1">
    <property type="nucleotide sequence ID" value="XM_001316787.1"/>
</dbReference>
<dbReference type="AlphaFoldDB" id="A2ES04"/>
<organism evidence="11 12">
    <name type="scientific">Trichomonas vaginalis (strain ATCC PRA-98 / G3)</name>
    <dbReference type="NCBI Taxonomy" id="412133"/>
    <lineage>
        <taxon>Eukaryota</taxon>
        <taxon>Metamonada</taxon>
        <taxon>Parabasalia</taxon>
        <taxon>Trichomonadida</taxon>
        <taxon>Trichomonadidae</taxon>
        <taxon>Trichomonas</taxon>
    </lineage>
</organism>
<keyword evidence="7" id="KW-0482">Metalloprotease</keyword>
<protein>
    <submittedName>
        <fullName evidence="11">Clan ME, family M16, insulinase-like metallopeptidase</fullName>
    </submittedName>
</protein>
<dbReference type="KEGG" id="tva:4762462"/>
<gene>
    <name evidence="11" type="ORF">TVAG_233350</name>
</gene>
<dbReference type="GO" id="GO:0008237">
    <property type="term" value="F:metallopeptidase activity"/>
    <property type="evidence" value="ECO:0007669"/>
    <property type="project" value="UniProtKB-KW"/>
</dbReference>
<dbReference type="Gene3D" id="3.30.830.10">
    <property type="entry name" value="Metalloenzyme, LuxS/M16 peptidase-like"/>
    <property type="match status" value="2"/>
</dbReference>
<keyword evidence="5" id="KW-0378">Hydrolase</keyword>
<evidence type="ECO:0000256" key="8">
    <source>
        <dbReference type="ARBA" id="ARBA00023128"/>
    </source>
</evidence>
<evidence type="ECO:0000256" key="2">
    <source>
        <dbReference type="ARBA" id="ARBA00004173"/>
    </source>
</evidence>
<dbReference type="Pfam" id="PF05193">
    <property type="entry name" value="Peptidase_M16_C"/>
    <property type="match status" value="1"/>
</dbReference>
<keyword evidence="12" id="KW-1185">Reference proteome</keyword>
<dbReference type="VEuPathDB" id="TrichDB:TVAGG3_0486920"/>
<dbReference type="SUPFAM" id="SSF63411">
    <property type="entry name" value="LuxS/MPP-like metallohydrolase"/>
    <property type="match status" value="2"/>
</dbReference>